<dbReference type="EMBL" id="CAXLJM020000103">
    <property type="protein sequence ID" value="CAL8134063.1"/>
    <property type="molecule type" value="Genomic_DNA"/>
</dbReference>
<dbReference type="Proteomes" id="UP001642540">
    <property type="component" value="Unassembled WGS sequence"/>
</dbReference>
<accession>A0ABP1RRY8</accession>
<proteinExistence type="predicted"/>
<name>A0ABP1RRY8_9HEXA</name>
<protein>
    <submittedName>
        <fullName evidence="1">Uncharacterized protein</fullName>
    </submittedName>
</protein>
<organism evidence="1 2">
    <name type="scientific">Orchesella dallaii</name>
    <dbReference type="NCBI Taxonomy" id="48710"/>
    <lineage>
        <taxon>Eukaryota</taxon>
        <taxon>Metazoa</taxon>
        <taxon>Ecdysozoa</taxon>
        <taxon>Arthropoda</taxon>
        <taxon>Hexapoda</taxon>
        <taxon>Collembola</taxon>
        <taxon>Entomobryomorpha</taxon>
        <taxon>Entomobryoidea</taxon>
        <taxon>Orchesellidae</taxon>
        <taxon>Orchesellinae</taxon>
        <taxon>Orchesella</taxon>
    </lineage>
</organism>
<evidence type="ECO:0000313" key="1">
    <source>
        <dbReference type="EMBL" id="CAL8134063.1"/>
    </source>
</evidence>
<gene>
    <name evidence="1" type="ORF">ODALV1_LOCUS25347</name>
</gene>
<keyword evidence="2" id="KW-1185">Reference proteome</keyword>
<comment type="caution">
    <text evidence="1">The sequence shown here is derived from an EMBL/GenBank/DDBJ whole genome shotgun (WGS) entry which is preliminary data.</text>
</comment>
<reference evidence="1 2" key="1">
    <citation type="submission" date="2024-08" db="EMBL/GenBank/DDBJ databases">
        <authorList>
            <person name="Cucini C."/>
            <person name="Frati F."/>
        </authorList>
    </citation>
    <scope>NUCLEOTIDE SEQUENCE [LARGE SCALE GENOMIC DNA]</scope>
</reference>
<sequence>MARAHHLTCNWEEAVKHLNETLSMCSTLQKVEQELNSCKILLNLKSGGGVEGDTTDPSNPEENKRVSHWDRVFGSFLSEQEYESSSKRCTGETNLIGKDQVYQGHQHHYGVCPSPSETEVVRFYTKEMMD</sequence>
<evidence type="ECO:0000313" key="2">
    <source>
        <dbReference type="Proteomes" id="UP001642540"/>
    </source>
</evidence>